<accession>A0ACB6RGB6</accession>
<sequence length="386" mass="44345">MGLLGKSKQVKENEAEIAGLQHELANAKAQLRTATSHARDLTQQLDTLQVQYTIRESRHVENIKGLRTRIQHLEEEKSTLEASNTILNTDLGVFRTTAEQRTLEVGTRDVMIQELQQLLARVDSGNSNTVSNFEVKDLLSIVQAQGLELRRLELLVQEKERSLASPTNQFTQKQRELAKLQDQLQKKECDLQRSAEQYARVEKDMHHLRAEWNSCREAYDLNQKKWTASSRQYKNLFDSMKRKHLEELNGALEQVRKVTVDLERSQAAFSEKEQSGLAKQREIDDINGQNENFRQQIADRDRQITTLQHDLDERTETLANARLNLNQTRNQLNIETRKVQTATQEKAEKDKKIEFIQQQCVSLHVQLTAPKPKASKTPKGDGSASE</sequence>
<evidence type="ECO:0000313" key="2">
    <source>
        <dbReference type="Proteomes" id="UP000799755"/>
    </source>
</evidence>
<evidence type="ECO:0000313" key="1">
    <source>
        <dbReference type="EMBL" id="KAF2478157.1"/>
    </source>
</evidence>
<organism evidence="1 2">
    <name type="scientific">Lindgomyces ingoldianus</name>
    <dbReference type="NCBI Taxonomy" id="673940"/>
    <lineage>
        <taxon>Eukaryota</taxon>
        <taxon>Fungi</taxon>
        <taxon>Dikarya</taxon>
        <taxon>Ascomycota</taxon>
        <taxon>Pezizomycotina</taxon>
        <taxon>Dothideomycetes</taxon>
        <taxon>Pleosporomycetidae</taxon>
        <taxon>Pleosporales</taxon>
        <taxon>Lindgomycetaceae</taxon>
        <taxon>Lindgomyces</taxon>
    </lineage>
</organism>
<dbReference type="Proteomes" id="UP000799755">
    <property type="component" value="Unassembled WGS sequence"/>
</dbReference>
<comment type="caution">
    <text evidence="1">The sequence shown here is derived from an EMBL/GenBank/DDBJ whole genome shotgun (WGS) entry which is preliminary data.</text>
</comment>
<dbReference type="EMBL" id="MU003492">
    <property type="protein sequence ID" value="KAF2478157.1"/>
    <property type="molecule type" value="Genomic_DNA"/>
</dbReference>
<proteinExistence type="predicted"/>
<name>A0ACB6RGB6_9PLEO</name>
<reference evidence="1" key="1">
    <citation type="journal article" date="2020" name="Stud. Mycol.">
        <title>101 Dothideomycetes genomes: a test case for predicting lifestyles and emergence of pathogens.</title>
        <authorList>
            <person name="Haridas S."/>
            <person name="Albert R."/>
            <person name="Binder M."/>
            <person name="Bloem J."/>
            <person name="Labutti K."/>
            <person name="Salamov A."/>
            <person name="Andreopoulos B."/>
            <person name="Baker S."/>
            <person name="Barry K."/>
            <person name="Bills G."/>
            <person name="Bluhm B."/>
            <person name="Cannon C."/>
            <person name="Castanera R."/>
            <person name="Culley D."/>
            <person name="Daum C."/>
            <person name="Ezra D."/>
            <person name="Gonzalez J."/>
            <person name="Henrissat B."/>
            <person name="Kuo A."/>
            <person name="Liang C."/>
            <person name="Lipzen A."/>
            <person name="Lutzoni F."/>
            <person name="Magnuson J."/>
            <person name="Mondo S."/>
            <person name="Nolan M."/>
            <person name="Ohm R."/>
            <person name="Pangilinan J."/>
            <person name="Park H.-J."/>
            <person name="Ramirez L."/>
            <person name="Alfaro M."/>
            <person name="Sun H."/>
            <person name="Tritt A."/>
            <person name="Yoshinaga Y."/>
            <person name="Zwiers L.-H."/>
            <person name="Turgeon B."/>
            <person name="Goodwin S."/>
            <person name="Spatafora J."/>
            <person name="Crous P."/>
            <person name="Grigoriev I."/>
        </authorList>
    </citation>
    <scope>NUCLEOTIDE SEQUENCE</scope>
    <source>
        <strain evidence="1">ATCC 200398</strain>
    </source>
</reference>
<gene>
    <name evidence="1" type="ORF">BDR25DRAFT_365229</name>
</gene>
<protein>
    <submittedName>
        <fullName evidence="1">Uncharacterized protein</fullName>
    </submittedName>
</protein>
<keyword evidence="2" id="KW-1185">Reference proteome</keyword>